<accession>A0ABT1SK58</accession>
<gene>
    <name evidence="6" type="ORF">NE663_04835</name>
</gene>
<reference evidence="6 7" key="1">
    <citation type="submission" date="2022-06" db="EMBL/GenBank/DDBJ databases">
        <title>Isolation of gut microbiota from human fecal samples.</title>
        <authorList>
            <person name="Pamer E.G."/>
            <person name="Barat B."/>
            <person name="Waligurski E."/>
            <person name="Medina S."/>
            <person name="Paddock L."/>
            <person name="Mostad J."/>
        </authorList>
    </citation>
    <scope>NUCLEOTIDE SEQUENCE [LARGE SCALE GENOMIC DNA]</scope>
    <source>
        <strain evidence="6 7">DFI.6.1</strain>
    </source>
</reference>
<dbReference type="Proteomes" id="UP001524435">
    <property type="component" value="Unassembled WGS sequence"/>
</dbReference>
<comment type="caution">
    <text evidence="6">The sequence shown here is derived from an EMBL/GenBank/DDBJ whole genome shotgun (WGS) entry which is preliminary data.</text>
</comment>
<keyword evidence="2" id="KW-0456">Lyase</keyword>
<dbReference type="InterPro" id="IPR001150">
    <property type="entry name" value="Gly_radical"/>
</dbReference>
<dbReference type="InterPro" id="IPR010098">
    <property type="entry name" value="PFL2/GDeHydtase_fam"/>
</dbReference>
<feature type="domain" description="Glycine radical" evidence="4">
    <location>
        <begin position="687"/>
        <end position="808"/>
    </location>
</feature>
<evidence type="ECO:0000313" key="6">
    <source>
        <dbReference type="EMBL" id="MCQ5121584.1"/>
    </source>
</evidence>
<dbReference type="InterPro" id="IPR051215">
    <property type="entry name" value="GRE"/>
</dbReference>
<dbReference type="SUPFAM" id="SSF51998">
    <property type="entry name" value="PFL-like glycyl radical enzymes"/>
    <property type="match status" value="1"/>
</dbReference>
<dbReference type="PROSITE" id="PS51149">
    <property type="entry name" value="GLY_RADICAL_2"/>
    <property type="match status" value="1"/>
</dbReference>
<dbReference type="InterPro" id="IPR004184">
    <property type="entry name" value="PFL_dom"/>
</dbReference>
<dbReference type="Gene3D" id="3.20.70.20">
    <property type="match status" value="1"/>
</dbReference>
<feature type="domain" description="PFL" evidence="5">
    <location>
        <begin position="17"/>
        <end position="680"/>
    </location>
</feature>
<dbReference type="Pfam" id="PF01228">
    <property type="entry name" value="Gly_radical"/>
    <property type="match status" value="1"/>
</dbReference>
<dbReference type="Pfam" id="PF02901">
    <property type="entry name" value="PFL-like"/>
    <property type="match status" value="1"/>
</dbReference>
<dbReference type="PROSITE" id="PS51554">
    <property type="entry name" value="PFL"/>
    <property type="match status" value="1"/>
</dbReference>
<dbReference type="RefSeq" id="WP_256197598.1">
    <property type="nucleotide sequence ID" value="NZ_JANGCH010000005.1"/>
</dbReference>
<feature type="modified residue" description="Glycine radical" evidence="3">
    <location>
        <position position="783"/>
    </location>
</feature>
<evidence type="ECO:0000259" key="5">
    <source>
        <dbReference type="PROSITE" id="PS51554"/>
    </source>
</evidence>
<sequence>MYGLLSMEITNQDCDFTRIEAMRNRMYHRKATICAQRAEIITASFQKHEEDPIVIKRAKAFADILDQMDIYIEQDTLIAGNQASRNFAAPIFPEYSIDWIIEELDEFDKRTGDAFSIDEETKEKLRKIAPYWKGKTHQDEVLKNLSPINRLAEQQGVLHRGGISMSGDGHIIPNYEFVLANGFGGMREIAKQHLLNDQDLSEEQIAFYEASIITMDAALRYCKRFAKRAKEEANACGDAKRKSELLDMSQMFAHLMEGKAQSFYEAVETVYLVHLLMMIESNGHSFSFGRFDQYMWPYYEKDRANGMLSKEKALELITHFFIMTNSLNKVRPWDHTQYSGGYPLYSNLMVGGMKPDGGDGTNDLSYLCLEAMALTGLPEPNLSARFFAGSDHAFMKDVARLIRKGFGMPSIFCDEVCIPAMMSLGLKEEVAREYASMGCVETAIPGRWGHRATGMTYVNFGKIIELVMYNGYDPSTGIQLVKLNGEAGKAIHYQSYEEVFAAWETLLRYYTDLAIDCDLVCDRALKYHDADAFASSTVNCCLARGKTLKNGGAEYDYVSSSNIGPSVVGDSLAAIKKLVFEEKKLTLEQLQDAMLHNFAGLEGAKIRKLCKNAPKFGNDDDYVDQIVADVYESYLKLLPLYHTDRYGKGPIGCTYTMSTSNITSYVPNGFDVGATPDGRLATMPLNEGCSPCLSADKEGPTAVINSVSKLPNQKMAGGQLLNMRFTPGALAGEDNLEKFTCFMEAGRKKNIFHNQFNIVDSETLKKAKAHPEDYPDLMVRVAGYCALFSTLMPEAQDAIIARSEHDWR</sequence>
<evidence type="ECO:0000256" key="2">
    <source>
        <dbReference type="ARBA" id="ARBA00023239"/>
    </source>
</evidence>
<evidence type="ECO:0000256" key="1">
    <source>
        <dbReference type="ARBA" id="ARBA00022818"/>
    </source>
</evidence>
<dbReference type="PANTHER" id="PTHR43641">
    <property type="entry name" value="FORMATE ACETYLTRANSFERASE 3-RELATED"/>
    <property type="match status" value="1"/>
</dbReference>
<protein>
    <submittedName>
        <fullName evidence="6">Formate C-acetyltransferase/glycerol dehydratase family glycyl radical enzyme</fullName>
    </submittedName>
</protein>
<keyword evidence="1 3" id="KW-0556">Organic radical</keyword>
<evidence type="ECO:0000313" key="7">
    <source>
        <dbReference type="Proteomes" id="UP001524435"/>
    </source>
</evidence>
<dbReference type="NCBIfam" id="TIGR01774">
    <property type="entry name" value="PFL2-3"/>
    <property type="match status" value="1"/>
</dbReference>
<evidence type="ECO:0000259" key="4">
    <source>
        <dbReference type="PROSITE" id="PS51149"/>
    </source>
</evidence>
<evidence type="ECO:0000256" key="3">
    <source>
        <dbReference type="PROSITE-ProRule" id="PRU00493"/>
    </source>
</evidence>
<proteinExistence type="predicted"/>
<organism evidence="6 7">
    <name type="scientific">Massilicoli timonensis</name>
    <dbReference type="NCBI Taxonomy" id="2015901"/>
    <lineage>
        <taxon>Bacteria</taxon>
        <taxon>Bacillati</taxon>
        <taxon>Bacillota</taxon>
        <taxon>Erysipelotrichia</taxon>
        <taxon>Erysipelotrichales</taxon>
        <taxon>Erysipelotrichaceae</taxon>
        <taxon>Massilicoli</taxon>
    </lineage>
</organism>
<dbReference type="PANTHER" id="PTHR43641:SF2">
    <property type="entry name" value="DEHYDRATASE YBIW-RELATED"/>
    <property type="match status" value="1"/>
</dbReference>
<keyword evidence="7" id="KW-1185">Reference proteome</keyword>
<name>A0ABT1SK58_9FIRM</name>
<dbReference type="EMBL" id="JANGCH010000005">
    <property type="protein sequence ID" value="MCQ5121584.1"/>
    <property type="molecule type" value="Genomic_DNA"/>
</dbReference>